<sequence length="87" mass="9752">MNINGDPGAPEVKDVYEVGPLTYRQGYVIVWKELDGQRGDALMHDRAIVAAYTGTPERRVEGDQLFRAWVDANELPSVLAHWASVLR</sequence>
<protein>
    <submittedName>
        <fullName evidence="1">Uncharacterized protein</fullName>
    </submittedName>
</protein>
<dbReference type="AlphaFoldDB" id="A0AB39YJ75"/>
<organism evidence="1">
    <name type="scientific">Streptomyces sp. R33</name>
    <dbReference type="NCBI Taxonomy" id="3238629"/>
    <lineage>
        <taxon>Bacteria</taxon>
        <taxon>Bacillati</taxon>
        <taxon>Actinomycetota</taxon>
        <taxon>Actinomycetes</taxon>
        <taxon>Kitasatosporales</taxon>
        <taxon>Streptomycetaceae</taxon>
        <taxon>Streptomyces</taxon>
    </lineage>
</organism>
<proteinExistence type="predicted"/>
<accession>A0AB39YJ75</accession>
<dbReference type="EMBL" id="CP165727">
    <property type="protein sequence ID" value="XDV68632.1"/>
    <property type="molecule type" value="Genomic_DNA"/>
</dbReference>
<name>A0AB39YJ75_9ACTN</name>
<evidence type="ECO:0000313" key="1">
    <source>
        <dbReference type="EMBL" id="XDV68632.1"/>
    </source>
</evidence>
<reference evidence="1" key="1">
    <citation type="submission" date="2024-08" db="EMBL/GenBank/DDBJ databases">
        <authorList>
            <person name="Yu S.T."/>
        </authorList>
    </citation>
    <scope>NUCLEOTIDE SEQUENCE</scope>
    <source>
        <strain evidence="1">R33</strain>
    </source>
</reference>
<gene>
    <name evidence="1" type="ORF">AB5J51_40035</name>
</gene>
<dbReference type="RefSeq" id="WP_369780124.1">
    <property type="nucleotide sequence ID" value="NZ_CP165727.1"/>
</dbReference>